<feature type="compositionally biased region" description="Polar residues" evidence="1">
    <location>
        <begin position="299"/>
        <end position="308"/>
    </location>
</feature>
<organism evidence="2 3">
    <name type="scientific">Auricularia subglabra (strain TFB-10046 / SS5)</name>
    <name type="common">White-rot fungus</name>
    <name type="synonym">Auricularia delicata (strain TFB10046)</name>
    <dbReference type="NCBI Taxonomy" id="717982"/>
    <lineage>
        <taxon>Eukaryota</taxon>
        <taxon>Fungi</taxon>
        <taxon>Dikarya</taxon>
        <taxon>Basidiomycota</taxon>
        <taxon>Agaricomycotina</taxon>
        <taxon>Agaricomycetes</taxon>
        <taxon>Auriculariales</taxon>
        <taxon>Auriculariaceae</taxon>
        <taxon>Auricularia</taxon>
    </lineage>
</organism>
<dbReference type="Proteomes" id="UP000006514">
    <property type="component" value="Unassembled WGS sequence"/>
</dbReference>
<dbReference type="EMBL" id="JH687770">
    <property type="protein sequence ID" value="EJD44557.1"/>
    <property type="molecule type" value="Genomic_DNA"/>
</dbReference>
<evidence type="ECO:0000313" key="3">
    <source>
        <dbReference type="Proteomes" id="UP000006514"/>
    </source>
</evidence>
<proteinExistence type="predicted"/>
<evidence type="ECO:0000256" key="1">
    <source>
        <dbReference type="SAM" id="MobiDB-lite"/>
    </source>
</evidence>
<accession>J0WZ31</accession>
<dbReference type="InParanoid" id="J0WZ31"/>
<dbReference type="KEGG" id="adl:AURDEDRAFT_152094"/>
<sequence>MHSSSHPKTGSSSSTSDADANADLPTPVPGLKAKPSPTREAFEPGLLPAPIPVHDAQSTGETSSASAAVSFTPVIAANAESSHLPVPDRGLVAEPSSVTPDTSSPAPADSVPFLGSASGVEDARPPTSVSSHELHIADPPVEPPPAPSPAAFTASDAHIPTKRHEAEQLRKQVDTLSALPAVALPVEHAPGHDADSLSTTVQTSAPASAVTCSTPEINAPGHVPSGDTDPPDPLPGAATLHSVDAPMTSARAPGPVSGNEAHLSSTRSSLAGRDPGCEPSATAPVPACDWGDDADRVRSSGTASQAKLSRTPGPATLAAGDAAEPLSTTAAASAPVPSSAGAPDIPVDETKSARPLARATPSVLPDGDHANGSGPVEESSKQAQETEAGCFSKFLKILVKVAKFIGGVLALLVACKKAFDCSGDLVGELAS</sequence>
<reference evidence="3" key="1">
    <citation type="journal article" date="2012" name="Science">
        <title>The Paleozoic origin of enzymatic lignin decomposition reconstructed from 31 fungal genomes.</title>
        <authorList>
            <person name="Floudas D."/>
            <person name="Binder M."/>
            <person name="Riley R."/>
            <person name="Barry K."/>
            <person name="Blanchette R.A."/>
            <person name="Henrissat B."/>
            <person name="Martinez A.T."/>
            <person name="Otillar R."/>
            <person name="Spatafora J.W."/>
            <person name="Yadav J.S."/>
            <person name="Aerts A."/>
            <person name="Benoit I."/>
            <person name="Boyd A."/>
            <person name="Carlson A."/>
            <person name="Copeland A."/>
            <person name="Coutinho P.M."/>
            <person name="de Vries R.P."/>
            <person name="Ferreira P."/>
            <person name="Findley K."/>
            <person name="Foster B."/>
            <person name="Gaskell J."/>
            <person name="Glotzer D."/>
            <person name="Gorecki P."/>
            <person name="Heitman J."/>
            <person name="Hesse C."/>
            <person name="Hori C."/>
            <person name="Igarashi K."/>
            <person name="Jurgens J.A."/>
            <person name="Kallen N."/>
            <person name="Kersten P."/>
            <person name="Kohler A."/>
            <person name="Kuees U."/>
            <person name="Kumar T.K.A."/>
            <person name="Kuo A."/>
            <person name="LaButti K."/>
            <person name="Larrondo L.F."/>
            <person name="Lindquist E."/>
            <person name="Ling A."/>
            <person name="Lombard V."/>
            <person name="Lucas S."/>
            <person name="Lundell T."/>
            <person name="Martin R."/>
            <person name="McLaughlin D.J."/>
            <person name="Morgenstern I."/>
            <person name="Morin E."/>
            <person name="Murat C."/>
            <person name="Nagy L.G."/>
            <person name="Nolan M."/>
            <person name="Ohm R.A."/>
            <person name="Patyshakuliyeva A."/>
            <person name="Rokas A."/>
            <person name="Ruiz-Duenas F.J."/>
            <person name="Sabat G."/>
            <person name="Salamov A."/>
            <person name="Samejima M."/>
            <person name="Schmutz J."/>
            <person name="Slot J.C."/>
            <person name="St John F."/>
            <person name="Stenlid J."/>
            <person name="Sun H."/>
            <person name="Sun S."/>
            <person name="Syed K."/>
            <person name="Tsang A."/>
            <person name="Wiebenga A."/>
            <person name="Young D."/>
            <person name="Pisabarro A."/>
            <person name="Eastwood D.C."/>
            <person name="Martin F."/>
            <person name="Cullen D."/>
            <person name="Grigoriev I.V."/>
            <person name="Hibbett D.S."/>
        </authorList>
    </citation>
    <scope>NUCLEOTIDE SEQUENCE [LARGE SCALE GENOMIC DNA]</scope>
    <source>
        <strain evidence="3">TFB10046</strain>
    </source>
</reference>
<feature type="compositionally biased region" description="Low complexity" evidence="1">
    <location>
        <begin position="322"/>
        <end position="343"/>
    </location>
</feature>
<keyword evidence="3" id="KW-1185">Reference proteome</keyword>
<feature type="region of interest" description="Disordered" evidence="1">
    <location>
        <begin position="192"/>
        <end position="382"/>
    </location>
</feature>
<feature type="compositionally biased region" description="Low complexity" evidence="1">
    <location>
        <begin position="1"/>
        <end position="16"/>
    </location>
</feature>
<evidence type="ECO:0000313" key="2">
    <source>
        <dbReference type="EMBL" id="EJD44557.1"/>
    </source>
</evidence>
<feature type="region of interest" description="Disordered" evidence="1">
    <location>
        <begin position="1"/>
        <end position="66"/>
    </location>
</feature>
<feature type="compositionally biased region" description="Polar residues" evidence="1">
    <location>
        <begin position="196"/>
        <end position="216"/>
    </location>
</feature>
<feature type="compositionally biased region" description="Polar residues" evidence="1">
    <location>
        <begin position="56"/>
        <end position="66"/>
    </location>
</feature>
<protein>
    <submittedName>
        <fullName evidence="2">Uncharacterized protein</fullName>
    </submittedName>
</protein>
<gene>
    <name evidence="2" type="ORF">AURDEDRAFT_152094</name>
</gene>
<name>J0WZ31_AURST</name>
<feature type="region of interest" description="Disordered" evidence="1">
    <location>
        <begin position="81"/>
        <end position="157"/>
    </location>
</feature>
<dbReference type="AlphaFoldDB" id="J0WZ31"/>
<feature type="compositionally biased region" description="Polar residues" evidence="1">
    <location>
        <begin position="96"/>
        <end position="105"/>
    </location>
</feature>